<evidence type="ECO:0000256" key="4">
    <source>
        <dbReference type="ARBA" id="ARBA00022741"/>
    </source>
</evidence>
<dbReference type="RefSeq" id="WP_317636282.1">
    <property type="nucleotide sequence ID" value="NZ_AP026802.1"/>
</dbReference>
<evidence type="ECO:0000313" key="9">
    <source>
        <dbReference type="Proteomes" id="UP001321861"/>
    </source>
</evidence>
<dbReference type="InterPro" id="IPR006204">
    <property type="entry name" value="GHMP_kinase_N_dom"/>
</dbReference>
<gene>
    <name evidence="8" type="ORF">XA3_08170</name>
</gene>
<dbReference type="SUPFAM" id="SSF54211">
    <property type="entry name" value="Ribosomal protein S5 domain 2-like"/>
    <property type="match status" value="1"/>
</dbReference>
<evidence type="ECO:0000256" key="5">
    <source>
        <dbReference type="ARBA" id="ARBA00022777"/>
    </source>
</evidence>
<keyword evidence="4" id="KW-0547">Nucleotide-binding</keyword>
<dbReference type="InterPro" id="IPR020568">
    <property type="entry name" value="Ribosomal_Su5_D2-typ_SF"/>
</dbReference>
<evidence type="ECO:0000256" key="1">
    <source>
        <dbReference type="ARBA" id="ARBA00005017"/>
    </source>
</evidence>
<evidence type="ECO:0000256" key="3">
    <source>
        <dbReference type="ARBA" id="ARBA00022679"/>
    </source>
</evidence>
<dbReference type="Gene3D" id="3.30.230.10">
    <property type="match status" value="1"/>
</dbReference>
<dbReference type="EMBL" id="AP026802">
    <property type="protein sequence ID" value="BDR58376.1"/>
    <property type="molecule type" value="Genomic_DNA"/>
</dbReference>
<dbReference type="AlphaFoldDB" id="A0AAU9D7L5"/>
<organism evidence="8 9">
    <name type="scientific">Xylocopilactobacillus apicola</name>
    <dbReference type="NCBI Taxonomy" id="2932184"/>
    <lineage>
        <taxon>Bacteria</taxon>
        <taxon>Bacillati</taxon>
        <taxon>Bacillota</taxon>
        <taxon>Bacilli</taxon>
        <taxon>Lactobacillales</taxon>
        <taxon>Lactobacillaceae</taxon>
        <taxon>Xylocopilactobacillus</taxon>
    </lineage>
</organism>
<keyword evidence="3" id="KW-0808">Transferase</keyword>
<comment type="pathway">
    <text evidence="1">Isoprenoid biosynthesis; isopentenyl diphosphate biosynthesis via mevalonate pathway; isopentenyl diphosphate from (R)-mevalonate: step 2/3.</text>
</comment>
<dbReference type="InterPro" id="IPR036554">
    <property type="entry name" value="GHMP_kinase_C_sf"/>
</dbReference>
<sequence length="327" mass="36808">MIKIKVPGKLFISGEYAAIFPASHSLIVPVNRYLTAEIYATNTNYSLIKSEQQELKIDFFNLNIEQKFSEFWQPVVSALQAARSYLIAKNQPLKNFVLDITSELNHPAYGKIGLGSSGAVTVATIKAILYLSKIELTNEDLFCCSLKAQREHFAKSSFGDLAIAVYQKPLYYQKPPSLDKLGLIQPFDWPSDWQIFVGFTGHPFKTEVGVTRFNELSENVQNNFCQNINHLTTKLYKALIEQTNPTEIFQEIADLYWRLDREEKIGIFTTALKKLILTARALKIPAKQSGAGGGDCGIAIGLKECQNELFNSWQKAQIMPLNLEVIT</sequence>
<dbReference type="GO" id="GO:0019287">
    <property type="term" value="P:isopentenyl diphosphate biosynthetic process, mevalonate pathway"/>
    <property type="evidence" value="ECO:0007669"/>
    <property type="project" value="TreeGrafter"/>
</dbReference>
<keyword evidence="5 8" id="KW-0418">Kinase</keyword>
<evidence type="ECO:0000256" key="2">
    <source>
        <dbReference type="ARBA" id="ARBA00012958"/>
    </source>
</evidence>
<feature type="domain" description="GHMP kinase N-terminal" evidence="7">
    <location>
        <begin position="91"/>
        <end position="167"/>
    </location>
</feature>
<dbReference type="InterPro" id="IPR035102">
    <property type="entry name" value="Phosphomevalonate_kinase"/>
</dbReference>
<dbReference type="PANTHER" id="PTHR31814">
    <property type="match status" value="1"/>
</dbReference>
<dbReference type="SUPFAM" id="SSF55060">
    <property type="entry name" value="GHMP Kinase, C-terminal domain"/>
    <property type="match status" value="1"/>
</dbReference>
<dbReference type="InterPro" id="IPR014721">
    <property type="entry name" value="Ribsml_uS5_D2-typ_fold_subgr"/>
</dbReference>
<dbReference type="Gene3D" id="3.30.70.890">
    <property type="entry name" value="GHMP kinase, C-terminal domain"/>
    <property type="match status" value="1"/>
</dbReference>
<evidence type="ECO:0000313" key="8">
    <source>
        <dbReference type="EMBL" id="BDR58376.1"/>
    </source>
</evidence>
<keyword evidence="9" id="KW-1185">Reference proteome</keyword>
<dbReference type="GO" id="GO:0004631">
    <property type="term" value="F:phosphomevalonate kinase activity"/>
    <property type="evidence" value="ECO:0007669"/>
    <property type="project" value="UniProtKB-EC"/>
</dbReference>
<dbReference type="KEGG" id="xap:XA3_08170"/>
<evidence type="ECO:0000259" key="7">
    <source>
        <dbReference type="Pfam" id="PF00288"/>
    </source>
</evidence>
<dbReference type="Proteomes" id="UP001321861">
    <property type="component" value="Chromosome"/>
</dbReference>
<protein>
    <recommendedName>
        <fullName evidence="2">phosphomevalonate kinase</fullName>
        <ecNumber evidence="2">2.7.4.2</ecNumber>
    </recommendedName>
</protein>
<reference evidence="8 9" key="1">
    <citation type="journal article" date="2023" name="Microbiol. Spectr.">
        <title>Symbiosis of Carpenter Bees with Uncharacterized Lactic Acid Bacteria Showing NAD Auxotrophy.</title>
        <authorList>
            <person name="Kawasaki S."/>
            <person name="Ozawa K."/>
            <person name="Mori T."/>
            <person name="Yamamoto A."/>
            <person name="Ito M."/>
            <person name="Ohkuma M."/>
            <person name="Sakamoto M."/>
            <person name="Matsutani M."/>
        </authorList>
    </citation>
    <scope>NUCLEOTIDE SEQUENCE [LARGE SCALE GENOMIC DNA]</scope>
    <source>
        <strain evidence="8 9">XA3</strain>
    </source>
</reference>
<proteinExistence type="predicted"/>
<dbReference type="Pfam" id="PF00288">
    <property type="entry name" value="GHMP_kinases_N"/>
    <property type="match status" value="1"/>
</dbReference>
<dbReference type="PANTHER" id="PTHR31814:SF2">
    <property type="entry name" value="PHOSPHOMEVALONATE KINASE"/>
    <property type="match status" value="1"/>
</dbReference>
<evidence type="ECO:0000256" key="6">
    <source>
        <dbReference type="ARBA" id="ARBA00022840"/>
    </source>
</evidence>
<keyword evidence="6" id="KW-0067">ATP-binding</keyword>
<dbReference type="GO" id="GO:0005524">
    <property type="term" value="F:ATP binding"/>
    <property type="evidence" value="ECO:0007669"/>
    <property type="project" value="UniProtKB-KW"/>
</dbReference>
<name>A0AAU9D7L5_9LACO</name>
<accession>A0AAU9D7L5</accession>
<dbReference type="EC" id="2.7.4.2" evidence="2"/>